<evidence type="ECO:0000256" key="4">
    <source>
        <dbReference type="ARBA" id="ARBA00022741"/>
    </source>
</evidence>
<evidence type="ECO:0000256" key="7">
    <source>
        <dbReference type="ARBA" id="ARBA00022989"/>
    </source>
</evidence>
<dbReference type="SUPFAM" id="SSF53822">
    <property type="entry name" value="Periplasmic binding protein-like I"/>
    <property type="match status" value="1"/>
</dbReference>
<reference evidence="15 16" key="1">
    <citation type="submission" date="2022-05" db="EMBL/GenBank/DDBJ databases">
        <authorList>
            <consortium name="Genoscope - CEA"/>
            <person name="William W."/>
        </authorList>
    </citation>
    <scope>NUCLEOTIDE SEQUENCE [LARGE SCALE GENOMIC DNA]</scope>
</reference>
<dbReference type="Pfam" id="PF07714">
    <property type="entry name" value="PK_Tyr_Ser-Thr"/>
    <property type="match status" value="1"/>
</dbReference>
<dbReference type="EMBL" id="CALNXJ010000006">
    <property type="protein sequence ID" value="CAH3042118.1"/>
    <property type="molecule type" value="Genomic_DNA"/>
</dbReference>
<dbReference type="Gene3D" id="1.10.510.10">
    <property type="entry name" value="Transferase(Phosphotransferase) domain 1"/>
    <property type="match status" value="1"/>
</dbReference>
<evidence type="ECO:0000256" key="12">
    <source>
        <dbReference type="SAM" id="MobiDB-lite"/>
    </source>
</evidence>
<organism evidence="15 16">
    <name type="scientific">Pocillopora meandrina</name>
    <dbReference type="NCBI Taxonomy" id="46732"/>
    <lineage>
        <taxon>Eukaryota</taxon>
        <taxon>Metazoa</taxon>
        <taxon>Cnidaria</taxon>
        <taxon>Anthozoa</taxon>
        <taxon>Hexacorallia</taxon>
        <taxon>Scleractinia</taxon>
        <taxon>Astrocoeniina</taxon>
        <taxon>Pocilloporidae</taxon>
        <taxon>Pocillopora</taxon>
    </lineage>
</organism>
<dbReference type="PRINTS" id="PR00109">
    <property type="entry name" value="TYRKINASE"/>
</dbReference>
<proteinExistence type="predicted"/>
<dbReference type="PANTHER" id="PTHR24416">
    <property type="entry name" value="TYROSINE-PROTEIN KINASE RECEPTOR"/>
    <property type="match status" value="1"/>
</dbReference>
<dbReference type="GO" id="GO:0005886">
    <property type="term" value="C:plasma membrane"/>
    <property type="evidence" value="ECO:0007669"/>
    <property type="project" value="TreeGrafter"/>
</dbReference>
<dbReference type="PROSITE" id="PS00107">
    <property type="entry name" value="PROTEIN_KINASE_ATP"/>
    <property type="match status" value="1"/>
</dbReference>
<dbReference type="PANTHER" id="PTHR24416:SF489">
    <property type="entry name" value="PROTEIN KINASE DOMAIN-CONTAINING PROTEIN"/>
    <property type="match status" value="1"/>
</dbReference>
<evidence type="ECO:0000256" key="2">
    <source>
        <dbReference type="ARBA" id="ARBA00022679"/>
    </source>
</evidence>
<dbReference type="AlphaFoldDB" id="A0AAU9W2H7"/>
<evidence type="ECO:0000256" key="1">
    <source>
        <dbReference type="ARBA" id="ARBA00004167"/>
    </source>
</evidence>
<keyword evidence="5" id="KW-0418">Kinase</keyword>
<dbReference type="InterPro" id="IPR028082">
    <property type="entry name" value="Peripla_BP_I"/>
</dbReference>
<dbReference type="PROSITE" id="PS50011">
    <property type="entry name" value="PROTEIN_KINASE_DOM"/>
    <property type="match status" value="1"/>
</dbReference>
<dbReference type="Pfam" id="PF01094">
    <property type="entry name" value="ANF_receptor"/>
    <property type="match status" value="1"/>
</dbReference>
<evidence type="ECO:0000259" key="14">
    <source>
        <dbReference type="PROSITE" id="PS50011"/>
    </source>
</evidence>
<dbReference type="CDD" id="cd06366">
    <property type="entry name" value="PBP1_GABAb_receptor"/>
    <property type="match status" value="1"/>
</dbReference>
<feature type="domain" description="Protein kinase" evidence="14">
    <location>
        <begin position="915"/>
        <end position="1191"/>
    </location>
</feature>
<dbReference type="PROSITE" id="PS00109">
    <property type="entry name" value="PROTEIN_KINASE_TYR"/>
    <property type="match status" value="1"/>
</dbReference>
<dbReference type="InterPro" id="IPR000719">
    <property type="entry name" value="Prot_kinase_dom"/>
</dbReference>
<keyword evidence="9" id="KW-0829">Tyrosine-protein kinase</keyword>
<feature type="region of interest" description="Disordered" evidence="12">
    <location>
        <begin position="1252"/>
        <end position="1280"/>
    </location>
</feature>
<sequence length="1280" mass="144077">LEATAQRDFSSKFVPQALLKMIYKRVLSLSSLIILWLQSRSFISGKCLHEFSGPTEKQKLTFQGKELPLTISYGHRASQQATAQLTKILLEEGLGYDDVKLVPCFQETLGTNCGSARFSGVPQAMIDTEVWVPFDREYPAENEVVADVGSIGFTGRLGWFTNSFFVDRMWSEHHQPADHWRALQLRVVLQELPLASELITCQACIENEFHPLQCVQLNQSGENCVALMAAHKGNLSSFMVEDQISSLRLNISVIWLGNNLTSTVLLNEAKSKPLLFYAWDPCPLTTDDKFRRITFPGCSFSSNYIAINHTNKYHGGCDFPLYDLRKFVWKEIQNRYKDIYGLLKAISFTREQITDILHQVGTTQNSALINDSMCHWLNKSRDIWLPWIQAETTAKRTVYIGGMFPSLVEAKAVWSSPGDEVGAQLAIQEINRDKNVLERCRLELLVAPTQCRGELVISAYVRYLNLHHSKKVIGIVGPACSKATLPIADVARFHNTVLMGYSADDVSLSDRTRFPMFFRTNPSIDEFKLAYLSIFREFSWKKCVVLREAKYPVNTVQSRTEFLTKHGVQVLSRELPSGEDLDAKSYVKNVAESKLTVVMLDAYPEVTRAVTCQAYKEGLTSEKGYVWFLLDWLESDWWDVDFYNSKRHAAPESVPCSTDDMKTFVDQGYFTLSSPFFGDDEQLVEGGGTVKQWKERYRFTVAKQKKEWSDYASFAHDAVWTYAVALDQLLKNDSSALDKIDTNSTSAKFRRYIQQVDFLGVSGRVHFNKGDRLSDIIIKQKFTSHSVTIGNFIHAHKPNATYSGGLQWNPNTITWASGTIPSDVLPEPEPRALCAVENLRKALGVSCRVAIGIAVLIALISVSVLLIFVVRILKGRYSSKYRNTKNRLRELGLLDSNFTGSIFILDDWEIPREKLVLNRKLGEGAFGAVFGGEGMGLKESEVSVPVAVKTLRVGATIEDKIEFLSEADKMKLLSHPNLVKLLAVCTTGEPVYIVMELMIHGDLKNFLLARRRMVNQPGAPESEDVTPEKLTTMALDIARGLQYLTDMNFVHRDLALRNCMVGFGNVIKIGDFGLARTLQNNDYYRFQRKAMLPVRWMSPESIREGLFTPCTDVWSYGVTLWELSTIGGFPYQGMSNVEVSERVEKGYTLEIPSQSGPEMLVLLGKCWHQDPAQRPKPSEIVKTLLENQELVNACVGVPATTLLDDSMANFDAREANTHVLGEIEGLQSNHFLDSDHVSSTLTLTRDTRDDHVGRKHSIKSVAGKAKGHSTLPWRKTSVHS</sequence>
<dbReference type="InterPro" id="IPR008266">
    <property type="entry name" value="Tyr_kinase_AS"/>
</dbReference>
<evidence type="ECO:0000256" key="11">
    <source>
        <dbReference type="PROSITE-ProRule" id="PRU10141"/>
    </source>
</evidence>
<keyword evidence="6 11" id="KW-0067">ATP-binding</keyword>
<evidence type="ECO:0000256" key="10">
    <source>
        <dbReference type="ARBA" id="ARBA00051243"/>
    </source>
</evidence>
<dbReference type="SMART" id="SM00219">
    <property type="entry name" value="TyrKc"/>
    <property type="match status" value="1"/>
</dbReference>
<dbReference type="InterPro" id="IPR017441">
    <property type="entry name" value="Protein_kinase_ATP_BS"/>
</dbReference>
<dbReference type="Gene3D" id="3.40.50.2300">
    <property type="match status" value="2"/>
</dbReference>
<dbReference type="SUPFAM" id="SSF56112">
    <property type="entry name" value="Protein kinase-like (PK-like)"/>
    <property type="match status" value="1"/>
</dbReference>
<dbReference type="InterPro" id="IPR001828">
    <property type="entry name" value="ANF_lig-bd_rcpt"/>
</dbReference>
<dbReference type="InterPro" id="IPR001245">
    <property type="entry name" value="Ser-Thr/Tyr_kinase_cat_dom"/>
</dbReference>
<evidence type="ECO:0000256" key="6">
    <source>
        <dbReference type="ARBA" id="ARBA00022840"/>
    </source>
</evidence>
<feature type="transmembrane region" description="Helical" evidence="13">
    <location>
        <begin position="849"/>
        <end position="873"/>
    </location>
</feature>
<dbReference type="GO" id="GO:0005524">
    <property type="term" value="F:ATP binding"/>
    <property type="evidence" value="ECO:0007669"/>
    <property type="project" value="UniProtKB-UniRule"/>
</dbReference>
<keyword evidence="7 13" id="KW-1133">Transmembrane helix</keyword>
<evidence type="ECO:0000256" key="8">
    <source>
        <dbReference type="ARBA" id="ARBA00023136"/>
    </source>
</evidence>
<evidence type="ECO:0000313" key="15">
    <source>
        <dbReference type="EMBL" id="CAH3042118.1"/>
    </source>
</evidence>
<dbReference type="CDD" id="cd00192">
    <property type="entry name" value="PTKc"/>
    <property type="match status" value="1"/>
</dbReference>
<evidence type="ECO:0000256" key="13">
    <source>
        <dbReference type="SAM" id="Phobius"/>
    </source>
</evidence>
<evidence type="ECO:0000313" key="16">
    <source>
        <dbReference type="Proteomes" id="UP001159428"/>
    </source>
</evidence>
<keyword evidence="8 13" id="KW-0472">Membrane</keyword>
<dbReference type="InterPro" id="IPR020635">
    <property type="entry name" value="Tyr_kinase_cat_dom"/>
</dbReference>
<feature type="binding site" evidence="11">
    <location>
        <position position="949"/>
    </location>
    <ligand>
        <name>ATP</name>
        <dbReference type="ChEBI" id="CHEBI:30616"/>
    </ligand>
</feature>
<dbReference type="GO" id="GO:0043235">
    <property type="term" value="C:receptor complex"/>
    <property type="evidence" value="ECO:0007669"/>
    <property type="project" value="TreeGrafter"/>
</dbReference>
<comment type="catalytic activity">
    <reaction evidence="10">
        <text>L-tyrosyl-[protein] + ATP = O-phospho-L-tyrosyl-[protein] + ADP + H(+)</text>
        <dbReference type="Rhea" id="RHEA:10596"/>
        <dbReference type="Rhea" id="RHEA-COMP:10136"/>
        <dbReference type="Rhea" id="RHEA-COMP:20101"/>
        <dbReference type="ChEBI" id="CHEBI:15378"/>
        <dbReference type="ChEBI" id="CHEBI:30616"/>
        <dbReference type="ChEBI" id="CHEBI:46858"/>
        <dbReference type="ChEBI" id="CHEBI:61978"/>
        <dbReference type="ChEBI" id="CHEBI:456216"/>
        <dbReference type="EC" id="2.7.10.1"/>
    </reaction>
</comment>
<feature type="non-terminal residue" evidence="15">
    <location>
        <position position="1"/>
    </location>
</feature>
<dbReference type="Proteomes" id="UP001159428">
    <property type="component" value="Unassembled WGS sequence"/>
</dbReference>
<name>A0AAU9W2H7_9CNID</name>
<dbReference type="GO" id="GO:0004714">
    <property type="term" value="F:transmembrane receptor protein tyrosine kinase activity"/>
    <property type="evidence" value="ECO:0007669"/>
    <property type="project" value="UniProtKB-EC"/>
</dbReference>
<evidence type="ECO:0000256" key="3">
    <source>
        <dbReference type="ARBA" id="ARBA00022692"/>
    </source>
</evidence>
<keyword evidence="2" id="KW-0808">Transferase</keyword>
<comment type="caution">
    <text evidence="15">The sequence shown here is derived from an EMBL/GenBank/DDBJ whole genome shotgun (WGS) entry which is preliminary data.</text>
</comment>
<dbReference type="InterPro" id="IPR011009">
    <property type="entry name" value="Kinase-like_dom_sf"/>
</dbReference>
<protein>
    <recommendedName>
        <fullName evidence="14">Protein kinase domain-containing protein</fullName>
    </recommendedName>
</protein>
<dbReference type="PRINTS" id="PR01176">
    <property type="entry name" value="GABABRECEPTR"/>
</dbReference>
<keyword evidence="16" id="KW-1185">Reference proteome</keyword>
<comment type="subcellular location">
    <subcellularLocation>
        <location evidence="1">Membrane</location>
        <topology evidence="1">Single-pass membrane protein</topology>
    </subcellularLocation>
</comment>
<keyword evidence="3 13" id="KW-0812">Transmembrane</keyword>
<dbReference type="Gene3D" id="3.30.200.20">
    <property type="entry name" value="Phosphorylase Kinase, domain 1"/>
    <property type="match status" value="1"/>
</dbReference>
<accession>A0AAU9W2H7</accession>
<evidence type="ECO:0000256" key="9">
    <source>
        <dbReference type="ARBA" id="ARBA00023137"/>
    </source>
</evidence>
<dbReference type="SUPFAM" id="SSF53850">
    <property type="entry name" value="Periplasmic binding protein-like II"/>
    <property type="match status" value="1"/>
</dbReference>
<keyword evidence="4 11" id="KW-0547">Nucleotide-binding</keyword>
<gene>
    <name evidence="15" type="ORF">PMEA_00028596</name>
</gene>
<dbReference type="GO" id="GO:0007169">
    <property type="term" value="P:cell surface receptor protein tyrosine kinase signaling pathway"/>
    <property type="evidence" value="ECO:0007669"/>
    <property type="project" value="TreeGrafter"/>
</dbReference>
<evidence type="ECO:0000256" key="5">
    <source>
        <dbReference type="ARBA" id="ARBA00022777"/>
    </source>
</evidence>
<dbReference type="InterPro" id="IPR050122">
    <property type="entry name" value="RTK"/>
</dbReference>
<dbReference type="FunFam" id="1.10.510.10:FF:000554">
    <property type="entry name" value="Predicted protein"/>
    <property type="match status" value="1"/>
</dbReference>